<feature type="domain" description="Cell envelope-related transcriptional attenuator" evidence="3">
    <location>
        <begin position="89"/>
        <end position="245"/>
    </location>
</feature>
<reference evidence="4" key="1">
    <citation type="submission" date="2021-03" db="EMBL/GenBank/DDBJ databases">
        <title>Taxonomic study of Clostridium polyendosporum from meadow-gley soil under rice.</title>
        <authorList>
            <person name="Kobayashi H."/>
            <person name="Tanizawa Y."/>
            <person name="Yagura M."/>
        </authorList>
    </citation>
    <scope>NUCLEOTIDE SEQUENCE</scope>
    <source>
        <strain evidence="4">JCM 30710</strain>
    </source>
</reference>
<accession>A0A919RXI4</accession>
<gene>
    <name evidence="4" type="ORF">CPJCM30710_09530</name>
</gene>
<dbReference type="InterPro" id="IPR004474">
    <property type="entry name" value="LytR_CpsA_psr"/>
</dbReference>
<dbReference type="Pfam" id="PF03816">
    <property type="entry name" value="LytR_cpsA_psr"/>
    <property type="match status" value="1"/>
</dbReference>
<keyword evidence="2" id="KW-0812">Transmembrane</keyword>
<comment type="similarity">
    <text evidence="1">Belongs to the LytR/CpsA/Psr (LCP) family.</text>
</comment>
<protein>
    <submittedName>
        <fullName evidence="4">LytR family transcriptional regulator</fullName>
    </submittedName>
</protein>
<evidence type="ECO:0000259" key="3">
    <source>
        <dbReference type="Pfam" id="PF03816"/>
    </source>
</evidence>
<dbReference type="AlphaFoldDB" id="A0A919RXI4"/>
<dbReference type="RefSeq" id="WP_212903024.1">
    <property type="nucleotide sequence ID" value="NZ_BOPZ01000005.1"/>
</dbReference>
<keyword evidence="2" id="KW-1133">Transmembrane helix</keyword>
<evidence type="ECO:0000256" key="2">
    <source>
        <dbReference type="SAM" id="Phobius"/>
    </source>
</evidence>
<dbReference type="EMBL" id="BOPZ01000005">
    <property type="protein sequence ID" value="GIM28287.1"/>
    <property type="molecule type" value="Genomic_DNA"/>
</dbReference>
<dbReference type="InterPro" id="IPR050922">
    <property type="entry name" value="LytR/CpsA/Psr_CW_biosynth"/>
</dbReference>
<dbReference type="NCBIfam" id="TIGR00350">
    <property type="entry name" value="lytR_cpsA_psr"/>
    <property type="match status" value="1"/>
</dbReference>
<feature type="transmembrane region" description="Helical" evidence="2">
    <location>
        <begin position="15"/>
        <end position="38"/>
    </location>
</feature>
<evidence type="ECO:0000313" key="4">
    <source>
        <dbReference type="EMBL" id="GIM28287.1"/>
    </source>
</evidence>
<dbReference type="Proteomes" id="UP000679179">
    <property type="component" value="Unassembled WGS sequence"/>
</dbReference>
<organism evidence="4 5">
    <name type="scientific">Clostridium polyendosporum</name>
    <dbReference type="NCBI Taxonomy" id="69208"/>
    <lineage>
        <taxon>Bacteria</taxon>
        <taxon>Bacillati</taxon>
        <taxon>Bacillota</taxon>
        <taxon>Clostridia</taxon>
        <taxon>Eubacteriales</taxon>
        <taxon>Clostridiaceae</taxon>
        <taxon>Clostridium</taxon>
    </lineage>
</organism>
<name>A0A919RXI4_9CLOT</name>
<keyword evidence="2" id="KW-0472">Membrane</keyword>
<dbReference type="PANTHER" id="PTHR33392">
    <property type="entry name" value="POLYISOPRENYL-TEICHOIC ACID--PEPTIDOGLYCAN TEICHOIC ACID TRANSFERASE TAGU"/>
    <property type="match status" value="1"/>
</dbReference>
<proteinExistence type="inferred from homology"/>
<keyword evidence="5" id="KW-1185">Reference proteome</keyword>
<comment type="caution">
    <text evidence="4">The sequence shown here is derived from an EMBL/GenBank/DDBJ whole genome shotgun (WGS) entry which is preliminary data.</text>
</comment>
<evidence type="ECO:0000256" key="1">
    <source>
        <dbReference type="ARBA" id="ARBA00006068"/>
    </source>
</evidence>
<evidence type="ECO:0000313" key="5">
    <source>
        <dbReference type="Proteomes" id="UP000679179"/>
    </source>
</evidence>
<dbReference type="Gene3D" id="3.40.630.190">
    <property type="entry name" value="LCP protein"/>
    <property type="match status" value="1"/>
</dbReference>
<sequence length="327" mass="37229">MKETKMRNKSNKQKIIIIFGLIIASALLIAVGGSYYYINKINRVKLDENKIGVTDVNQVPINDDKSTQSGRNKVKNILLLGVDNQEKASDSNIIISLDDTSKQIKLSSLMRDTYVEYGPDKVNKLNYAYHYGGPELSVKTINEKFKLDITDYVKVDFNGLTKIIDQVGGVEINVRSSEVKSLNGYAKDIASIGKTQYTPISRSGNQVLNGQQATAYCRIRYVGNQDYERTERQRRVLEQIFSKLKDKSVTEYPTILSNILPYIETSLNRIEIISVATTISNYGKNGIKETRCPYDGLRQDAMVNGIYYMKWNEEENVKKLHQFIYLQ</sequence>
<dbReference type="PANTHER" id="PTHR33392:SF6">
    <property type="entry name" value="POLYISOPRENYL-TEICHOIC ACID--PEPTIDOGLYCAN TEICHOIC ACID TRANSFERASE TAGU"/>
    <property type="match status" value="1"/>
</dbReference>